<evidence type="ECO:0000313" key="3">
    <source>
        <dbReference type="Proteomes" id="UP000240542"/>
    </source>
</evidence>
<proteinExistence type="predicted"/>
<dbReference type="Pfam" id="PF13810">
    <property type="entry name" value="DUF4185"/>
    <property type="match status" value="1"/>
</dbReference>
<protein>
    <submittedName>
        <fullName evidence="2">Uncharacterized protein DUF4185</fullName>
    </submittedName>
</protein>
<dbReference type="AlphaFoldDB" id="A0A2P8DML6"/>
<comment type="caution">
    <text evidence="2">The sequence shown here is derived from an EMBL/GenBank/DDBJ whole genome shotgun (WGS) entry which is preliminary data.</text>
</comment>
<dbReference type="EMBL" id="PYGA01000005">
    <property type="protein sequence ID" value="PSK98447.1"/>
    <property type="molecule type" value="Genomic_DNA"/>
</dbReference>
<dbReference type="OrthoDB" id="4789771at2"/>
<accession>A0A2P8DML6</accession>
<gene>
    <name evidence="2" type="ORF">CLV63_105121</name>
</gene>
<dbReference type="Proteomes" id="UP000240542">
    <property type="component" value="Unassembled WGS sequence"/>
</dbReference>
<dbReference type="SUPFAM" id="SSF50939">
    <property type="entry name" value="Sialidases"/>
    <property type="match status" value="1"/>
</dbReference>
<dbReference type="InterPro" id="IPR036278">
    <property type="entry name" value="Sialidase_sf"/>
</dbReference>
<evidence type="ECO:0000313" key="2">
    <source>
        <dbReference type="EMBL" id="PSK98447.1"/>
    </source>
</evidence>
<dbReference type="RefSeq" id="WP_106582532.1">
    <property type="nucleotide sequence ID" value="NZ_PYGA01000005.1"/>
</dbReference>
<name>A0A2P8DML6_9ACTN</name>
<keyword evidence="3" id="KW-1185">Reference proteome</keyword>
<reference evidence="2 3" key="1">
    <citation type="submission" date="2018-03" db="EMBL/GenBank/DDBJ databases">
        <title>Genomic Encyclopedia of Archaeal and Bacterial Type Strains, Phase II (KMG-II): from individual species to whole genera.</title>
        <authorList>
            <person name="Goeker M."/>
        </authorList>
    </citation>
    <scope>NUCLEOTIDE SEQUENCE [LARGE SCALE GENOMIC DNA]</scope>
    <source>
        <strain evidence="2 3">DSM 45312</strain>
    </source>
</reference>
<evidence type="ECO:0000259" key="1">
    <source>
        <dbReference type="Pfam" id="PF13810"/>
    </source>
</evidence>
<organism evidence="2 3">
    <name type="scientific">Murinocardiopsis flavida</name>
    <dbReference type="NCBI Taxonomy" id="645275"/>
    <lineage>
        <taxon>Bacteria</taxon>
        <taxon>Bacillati</taxon>
        <taxon>Actinomycetota</taxon>
        <taxon>Actinomycetes</taxon>
        <taxon>Streptosporangiales</taxon>
        <taxon>Nocardiopsidaceae</taxon>
        <taxon>Murinocardiopsis</taxon>
    </lineage>
</organism>
<dbReference type="InterPro" id="IPR025442">
    <property type="entry name" value="DUF4185"/>
</dbReference>
<sequence length="386" mass="41984">MRRSTFFKAAAGAGLAVGAGALFGGPQGRSAMAGLVGGGEKARAPVSAKVADLTGPGLTDRFRMASTDLGIPVTTPDGRLLFVFGDSYEHARGPDPQDFWRSPTALYADASDVAGGVRWTGAVGGDTAEQLWPYEHVGAFTVLPSDAVVIGDTIYLHAMANEELGKVTRTELWKSTDNGQTWGTEPVALFDAGFRGTEADPNPFQLLTWALGDDGWVHIYSTEFGRRMRKMYHFRVHRDHIENPEAYESWGAAEGGWAWGNPPTPVMDADQRIEMGEMCLRPLGGKWVLTFFNNHPDNSGIEGIVVDRPDADLTTAPRTMLIRNTAWGDEDDSKVAQVYGGYIIPGSTLETLHLTVSQWNTGTDTPELDPGWPYRVMQFRIDGFAA</sequence>
<feature type="domain" description="DUF4185" evidence="1">
    <location>
        <begin position="56"/>
        <end position="380"/>
    </location>
</feature>